<keyword evidence="1" id="KW-0812">Transmembrane</keyword>
<dbReference type="Proteomes" id="UP001176941">
    <property type="component" value="Chromosome 28"/>
</dbReference>
<keyword evidence="3" id="KW-1185">Reference proteome</keyword>
<proteinExistence type="predicted"/>
<organism evidence="2 3">
    <name type="scientific">Rangifer tarandus platyrhynchus</name>
    <name type="common">Svalbard reindeer</name>
    <dbReference type="NCBI Taxonomy" id="3082113"/>
    <lineage>
        <taxon>Eukaryota</taxon>
        <taxon>Metazoa</taxon>
        <taxon>Chordata</taxon>
        <taxon>Craniata</taxon>
        <taxon>Vertebrata</taxon>
        <taxon>Euteleostomi</taxon>
        <taxon>Mammalia</taxon>
        <taxon>Eutheria</taxon>
        <taxon>Laurasiatheria</taxon>
        <taxon>Artiodactyla</taxon>
        <taxon>Ruminantia</taxon>
        <taxon>Pecora</taxon>
        <taxon>Cervidae</taxon>
        <taxon>Odocoileinae</taxon>
        <taxon>Rangifer</taxon>
    </lineage>
</organism>
<evidence type="ECO:0000256" key="1">
    <source>
        <dbReference type="SAM" id="Phobius"/>
    </source>
</evidence>
<accession>A0ABN8Z514</accession>
<name>A0ABN8Z514_RANTA</name>
<evidence type="ECO:0000313" key="3">
    <source>
        <dbReference type="Proteomes" id="UP001176941"/>
    </source>
</evidence>
<gene>
    <name evidence="2" type="ORF">MRATA1EN1_LOCUS17851</name>
</gene>
<evidence type="ECO:0000313" key="2">
    <source>
        <dbReference type="EMBL" id="CAI9168889.1"/>
    </source>
</evidence>
<sequence>MKQFEFVAKSKSIYWELSRKALQEKLMQLASPFPYSFSLKPKCDGWSHSNHVVTVRPNPGNDKGDTRKSMIELLYQHWTACLQTSCVRTTNSPCPLFFLIFKILFIWLCQVLVAACSLLVVVPHFFRKPVLIRVSVIL</sequence>
<feature type="transmembrane region" description="Helical" evidence="1">
    <location>
        <begin position="96"/>
        <end position="122"/>
    </location>
</feature>
<keyword evidence="1" id="KW-0472">Membrane</keyword>
<keyword evidence="1" id="KW-1133">Transmembrane helix</keyword>
<dbReference type="EMBL" id="OX459964">
    <property type="protein sequence ID" value="CAI9168889.1"/>
    <property type="molecule type" value="Genomic_DNA"/>
</dbReference>
<reference evidence="2" key="1">
    <citation type="submission" date="2023-04" db="EMBL/GenBank/DDBJ databases">
        <authorList>
            <consortium name="ELIXIR-Norway"/>
        </authorList>
    </citation>
    <scope>NUCLEOTIDE SEQUENCE [LARGE SCALE GENOMIC DNA]</scope>
</reference>
<protein>
    <submittedName>
        <fullName evidence="2">Uncharacterized protein</fullName>
    </submittedName>
</protein>